<evidence type="ECO:0000313" key="2">
    <source>
        <dbReference type="Proteomes" id="UP001247754"/>
    </source>
</evidence>
<proteinExistence type="predicted"/>
<sequence length="42" mass="4344">MTRTAAGLPVTLFTDAEGRVVSSHMDEISRATLLAGVGALMP</sequence>
<accession>A0ABU1F5W8</accession>
<reference evidence="1 2" key="1">
    <citation type="submission" date="2023-09" db="EMBL/GenBank/DDBJ databases">
        <title>Xinfangfangia sedmenti sp. nov., isolated the sedment.</title>
        <authorList>
            <person name="Xu L."/>
        </authorList>
    </citation>
    <scope>NUCLEOTIDE SEQUENCE [LARGE SCALE GENOMIC DNA]</scope>
    <source>
        <strain evidence="1 2">LG-4</strain>
    </source>
</reference>
<keyword evidence="2" id="KW-1185">Reference proteome</keyword>
<evidence type="ECO:0000313" key="1">
    <source>
        <dbReference type="EMBL" id="MDR5652267.1"/>
    </source>
</evidence>
<protein>
    <submittedName>
        <fullName evidence="1">Uncharacterized protein</fullName>
    </submittedName>
</protein>
<dbReference type="Proteomes" id="UP001247754">
    <property type="component" value="Unassembled WGS sequence"/>
</dbReference>
<organism evidence="1 2">
    <name type="scientific">Ruixingdingia sedimenti</name>
    <dbReference type="NCBI Taxonomy" id="3073604"/>
    <lineage>
        <taxon>Bacteria</taxon>
        <taxon>Pseudomonadati</taxon>
        <taxon>Pseudomonadota</taxon>
        <taxon>Alphaproteobacteria</taxon>
        <taxon>Rhodobacterales</taxon>
        <taxon>Paracoccaceae</taxon>
        <taxon>Ruixingdingia</taxon>
    </lineage>
</organism>
<dbReference type="EMBL" id="JAVKPH010000005">
    <property type="protein sequence ID" value="MDR5652267.1"/>
    <property type="molecule type" value="Genomic_DNA"/>
</dbReference>
<gene>
    <name evidence="1" type="ORF">RGD00_06620</name>
</gene>
<dbReference type="RefSeq" id="WP_310456516.1">
    <property type="nucleotide sequence ID" value="NZ_JAVKPH010000005.1"/>
</dbReference>
<name>A0ABU1F5W8_9RHOB</name>
<comment type="caution">
    <text evidence="1">The sequence shown here is derived from an EMBL/GenBank/DDBJ whole genome shotgun (WGS) entry which is preliminary data.</text>
</comment>